<keyword evidence="4" id="KW-1185">Reference proteome</keyword>
<feature type="domain" description="Peptidoglycan binding-like" evidence="1">
    <location>
        <begin position="158"/>
        <end position="215"/>
    </location>
</feature>
<reference evidence="4" key="1">
    <citation type="journal article" date="2019" name="Int. J. Syst. Evol. Microbiol.">
        <title>The Global Catalogue of Microorganisms (GCM) 10K type strain sequencing project: providing services to taxonomists for standard genome sequencing and annotation.</title>
        <authorList>
            <consortium name="The Broad Institute Genomics Platform"/>
            <consortium name="The Broad Institute Genome Sequencing Center for Infectious Disease"/>
            <person name="Wu L."/>
            <person name="Ma J."/>
        </authorList>
    </citation>
    <scope>NUCLEOTIDE SEQUENCE [LARGE SCALE GENOMIC DNA]</scope>
    <source>
        <strain evidence="4">KCTC 42587</strain>
    </source>
</reference>
<evidence type="ECO:0000313" key="4">
    <source>
        <dbReference type="Proteomes" id="UP001597472"/>
    </source>
</evidence>
<dbReference type="Proteomes" id="UP001597472">
    <property type="component" value="Unassembled WGS sequence"/>
</dbReference>
<dbReference type="InterPro" id="IPR007921">
    <property type="entry name" value="CHAP_dom"/>
</dbReference>
<evidence type="ECO:0000259" key="1">
    <source>
        <dbReference type="Pfam" id="PF01471"/>
    </source>
</evidence>
<dbReference type="InterPro" id="IPR002477">
    <property type="entry name" value="Peptidoglycan-bd-like"/>
</dbReference>
<dbReference type="Gene3D" id="1.10.101.10">
    <property type="entry name" value="PGBD-like superfamily/PGBD"/>
    <property type="match status" value="1"/>
</dbReference>
<dbReference type="InterPro" id="IPR013423">
    <property type="entry name" value="CHP02594"/>
</dbReference>
<comment type="caution">
    <text evidence="3">The sequence shown here is derived from an EMBL/GenBank/DDBJ whole genome shotgun (WGS) entry which is preliminary data.</text>
</comment>
<dbReference type="NCBIfam" id="TIGR02594">
    <property type="entry name" value="TIGR02594 family protein"/>
    <property type="match status" value="1"/>
</dbReference>
<dbReference type="SUPFAM" id="SSF47090">
    <property type="entry name" value="PGBD-like"/>
    <property type="match status" value="1"/>
</dbReference>
<sequence>MKNLLQIAINEFGVKEIIGPKHNDRIIKYAHDSKFTWINDDETPWCSTFMNWVALEAGLQNSKSAAARSWLNVGFETQNPEPGDVVVFWREHINSKLGHVGIYLGYSKDQSRIYVLGGNQDNAVSISAYPANRLLSFRRLTNSNSVSLPTPPLQNGSRGPQVIAIQNALKILGYNPGTSDGIFGDKTQQALEQLQTTDQHVKITGIYNTETKNLMEGLLANKD</sequence>
<dbReference type="RefSeq" id="WP_376893228.1">
    <property type="nucleotide sequence ID" value="NZ_JBHULS010000003.1"/>
</dbReference>
<dbReference type="EMBL" id="JBHULS010000003">
    <property type="protein sequence ID" value="MFD2551761.1"/>
    <property type="molecule type" value="Genomic_DNA"/>
</dbReference>
<feature type="domain" description="Peptidase C51" evidence="2">
    <location>
        <begin position="40"/>
        <end position="119"/>
    </location>
</feature>
<dbReference type="InterPro" id="IPR038765">
    <property type="entry name" value="Papain-like_cys_pep_sf"/>
</dbReference>
<dbReference type="InterPro" id="IPR036366">
    <property type="entry name" value="PGBDSf"/>
</dbReference>
<dbReference type="SUPFAM" id="SSF54001">
    <property type="entry name" value="Cysteine proteinases"/>
    <property type="match status" value="1"/>
</dbReference>
<proteinExistence type="predicted"/>
<evidence type="ECO:0000313" key="3">
    <source>
        <dbReference type="EMBL" id="MFD2551761.1"/>
    </source>
</evidence>
<dbReference type="Pfam" id="PF05257">
    <property type="entry name" value="CHAP"/>
    <property type="match status" value="1"/>
</dbReference>
<organism evidence="3 4">
    <name type="scientific">Bizionia sediminis</name>
    <dbReference type="NCBI Taxonomy" id="1737064"/>
    <lineage>
        <taxon>Bacteria</taxon>
        <taxon>Pseudomonadati</taxon>
        <taxon>Bacteroidota</taxon>
        <taxon>Flavobacteriia</taxon>
        <taxon>Flavobacteriales</taxon>
        <taxon>Flavobacteriaceae</taxon>
        <taxon>Bizionia</taxon>
    </lineage>
</organism>
<gene>
    <name evidence="3" type="ORF">ACFSQP_08035</name>
</gene>
<dbReference type="Gene3D" id="3.90.1720.10">
    <property type="entry name" value="endopeptidase domain like (from Nostoc punctiforme)"/>
    <property type="match status" value="1"/>
</dbReference>
<accession>A0ABW5KT63</accession>
<protein>
    <submittedName>
        <fullName evidence="3">TIGR02594 family protein</fullName>
    </submittedName>
</protein>
<name>A0ABW5KT63_9FLAO</name>
<dbReference type="Pfam" id="PF01471">
    <property type="entry name" value="PG_binding_1"/>
    <property type="match status" value="1"/>
</dbReference>
<evidence type="ECO:0000259" key="2">
    <source>
        <dbReference type="Pfam" id="PF05257"/>
    </source>
</evidence>
<dbReference type="InterPro" id="IPR036365">
    <property type="entry name" value="PGBD-like_sf"/>
</dbReference>